<protein>
    <submittedName>
        <fullName evidence="2">PREDICTED: LOC109946862</fullName>
    </submittedName>
</protein>
<sequence>MKCRPVTREEEEEIEFLRREVSEQRRAARNIVTPKLLLESGLLQGMTEVPKIVVTLEGSLKVVVDPEERQRKLRERREKDMANKAKKKQAKESANTAEGIGERAAEKRPWQGRRRLRLGLAVWELRQVAATSEGCLPLAGKKACLP</sequence>
<feature type="region of interest" description="Disordered" evidence="1">
    <location>
        <begin position="67"/>
        <end position="107"/>
    </location>
</feature>
<dbReference type="Proteomes" id="UP000327085">
    <property type="component" value="Chromosome 4"/>
</dbReference>
<name>A0A5E4GHD9_PRUDU</name>
<evidence type="ECO:0000313" key="2">
    <source>
        <dbReference type="EMBL" id="VVA39011.1"/>
    </source>
</evidence>
<gene>
    <name evidence="2" type="ORF">ALMOND_2B007453</name>
</gene>
<dbReference type="Gramene" id="VVA39011">
    <property type="protein sequence ID" value="VVA39011"/>
    <property type="gene ID" value="Prudul26B007453"/>
</dbReference>
<dbReference type="InParanoid" id="A0A5E4GHD9"/>
<reference evidence="3" key="1">
    <citation type="journal article" date="2020" name="Plant J.">
        <title>Transposons played a major role in the diversification between the closely related almond and peach genomes: results from the almond genome sequence.</title>
        <authorList>
            <person name="Alioto T."/>
            <person name="Alexiou K.G."/>
            <person name="Bardil A."/>
            <person name="Barteri F."/>
            <person name="Castanera R."/>
            <person name="Cruz F."/>
            <person name="Dhingra A."/>
            <person name="Duval H."/>
            <person name="Fernandez I Marti A."/>
            <person name="Frias L."/>
            <person name="Galan B."/>
            <person name="Garcia J.L."/>
            <person name="Howad W."/>
            <person name="Gomez-Garrido J."/>
            <person name="Gut M."/>
            <person name="Julca I."/>
            <person name="Morata J."/>
            <person name="Puigdomenech P."/>
            <person name="Ribeca P."/>
            <person name="Rubio Cabetas M.J."/>
            <person name="Vlasova A."/>
            <person name="Wirthensohn M."/>
            <person name="Garcia-Mas J."/>
            <person name="Gabaldon T."/>
            <person name="Casacuberta J.M."/>
            <person name="Arus P."/>
        </authorList>
    </citation>
    <scope>NUCLEOTIDE SEQUENCE [LARGE SCALE GENOMIC DNA]</scope>
    <source>
        <strain evidence="3">cv. Texas</strain>
    </source>
</reference>
<proteinExistence type="predicted"/>
<evidence type="ECO:0000256" key="1">
    <source>
        <dbReference type="SAM" id="MobiDB-lite"/>
    </source>
</evidence>
<evidence type="ECO:0000313" key="3">
    <source>
        <dbReference type="Proteomes" id="UP000327085"/>
    </source>
</evidence>
<dbReference type="AlphaFoldDB" id="A0A5E4GHD9"/>
<accession>A0A5E4GHD9</accession>
<feature type="compositionally biased region" description="Basic and acidic residues" evidence="1">
    <location>
        <begin position="67"/>
        <end position="83"/>
    </location>
</feature>
<organism evidence="2 3">
    <name type="scientific">Prunus dulcis</name>
    <name type="common">Almond</name>
    <name type="synonym">Amygdalus dulcis</name>
    <dbReference type="NCBI Taxonomy" id="3755"/>
    <lineage>
        <taxon>Eukaryota</taxon>
        <taxon>Viridiplantae</taxon>
        <taxon>Streptophyta</taxon>
        <taxon>Embryophyta</taxon>
        <taxon>Tracheophyta</taxon>
        <taxon>Spermatophyta</taxon>
        <taxon>Magnoliopsida</taxon>
        <taxon>eudicotyledons</taxon>
        <taxon>Gunneridae</taxon>
        <taxon>Pentapetalae</taxon>
        <taxon>rosids</taxon>
        <taxon>fabids</taxon>
        <taxon>Rosales</taxon>
        <taxon>Rosaceae</taxon>
        <taxon>Amygdaloideae</taxon>
        <taxon>Amygdaleae</taxon>
        <taxon>Prunus</taxon>
    </lineage>
</organism>
<dbReference type="EMBL" id="CABIKO010000724">
    <property type="protein sequence ID" value="VVA39011.1"/>
    <property type="molecule type" value="Genomic_DNA"/>
</dbReference>